<evidence type="ECO:0000313" key="7">
    <source>
        <dbReference type="EMBL" id="KAH9638650.1"/>
    </source>
</evidence>
<dbReference type="InterPro" id="IPR014436">
    <property type="entry name" value="Extradiol_dOase_DODA"/>
</dbReference>
<sequence>MMLINPKADIPIIQISILENQNASQHYEIGRVLYQFRKESVAIFGSGLSYHNMKEFRKANPEIEKNIVNTDFDRFLNKVCTGDEESRKKIVFWEQERGAYESHPLGEADHLMPLIVNAGAGGTQKGRNTFDSVISIPIILLV</sequence>
<evidence type="ECO:0000313" key="8">
    <source>
        <dbReference type="Proteomes" id="UP000814243"/>
    </source>
</evidence>
<dbReference type="Proteomes" id="UP000814243">
    <property type="component" value="Unassembled WGS sequence"/>
</dbReference>
<keyword evidence="5" id="KW-0560">Oxidoreductase</keyword>
<dbReference type="InterPro" id="IPR004183">
    <property type="entry name" value="Xdiol_dOase_suB"/>
</dbReference>
<dbReference type="Gene3D" id="3.40.830.10">
    <property type="entry name" value="LigB-like"/>
    <property type="match status" value="1"/>
</dbReference>
<gene>
    <name evidence="7" type="ORF">HF086_007784</name>
</gene>
<dbReference type="PANTHER" id="PTHR30096">
    <property type="entry name" value="4,5-DOPA DIOXYGENASE EXTRADIOL-LIKE PROTEIN"/>
    <property type="match status" value="1"/>
</dbReference>
<comment type="caution">
    <text evidence="7">The sequence shown here is derived from an EMBL/GenBank/DDBJ whole genome shotgun (WGS) entry which is preliminary data.</text>
</comment>
<reference evidence="7" key="1">
    <citation type="journal article" date="2021" name="G3 (Bethesda)">
        <title>Genome and transcriptome analysis of the beet armyworm Spodoptera exigua reveals targets for pest control. .</title>
        <authorList>
            <person name="Simon S."/>
            <person name="Breeschoten T."/>
            <person name="Jansen H.J."/>
            <person name="Dirks R.P."/>
            <person name="Schranz M.E."/>
            <person name="Ros V.I.D."/>
        </authorList>
    </citation>
    <scope>NUCLEOTIDE SEQUENCE</scope>
    <source>
        <strain evidence="7">TB_SE_WUR_2020</strain>
    </source>
</reference>
<evidence type="ECO:0000259" key="6">
    <source>
        <dbReference type="Pfam" id="PF02900"/>
    </source>
</evidence>
<evidence type="ECO:0000256" key="5">
    <source>
        <dbReference type="ARBA" id="ARBA00023002"/>
    </source>
</evidence>
<keyword evidence="4" id="KW-0862">Zinc</keyword>
<evidence type="ECO:0000256" key="2">
    <source>
        <dbReference type="ARBA" id="ARBA00007581"/>
    </source>
</evidence>
<accession>A0A922MJY0</accession>
<organism evidence="7 8">
    <name type="scientific">Spodoptera exigua</name>
    <name type="common">Beet armyworm</name>
    <name type="synonym">Noctua fulgens</name>
    <dbReference type="NCBI Taxonomy" id="7107"/>
    <lineage>
        <taxon>Eukaryota</taxon>
        <taxon>Metazoa</taxon>
        <taxon>Ecdysozoa</taxon>
        <taxon>Arthropoda</taxon>
        <taxon>Hexapoda</taxon>
        <taxon>Insecta</taxon>
        <taxon>Pterygota</taxon>
        <taxon>Neoptera</taxon>
        <taxon>Endopterygota</taxon>
        <taxon>Lepidoptera</taxon>
        <taxon>Glossata</taxon>
        <taxon>Ditrysia</taxon>
        <taxon>Noctuoidea</taxon>
        <taxon>Noctuidae</taxon>
        <taxon>Amphipyrinae</taxon>
        <taxon>Spodoptera</taxon>
    </lineage>
</organism>
<comment type="cofactor">
    <cofactor evidence="1">
        <name>Zn(2+)</name>
        <dbReference type="ChEBI" id="CHEBI:29105"/>
    </cofactor>
</comment>
<dbReference type="CDD" id="cd07363">
    <property type="entry name" value="45_DOPA_Dioxygenase"/>
    <property type="match status" value="1"/>
</dbReference>
<dbReference type="GO" id="GO:0016702">
    <property type="term" value="F:oxidoreductase activity, acting on single donors with incorporation of molecular oxygen, incorporation of two atoms of oxygen"/>
    <property type="evidence" value="ECO:0007669"/>
    <property type="project" value="UniProtKB-ARBA"/>
</dbReference>
<dbReference type="Pfam" id="PF02900">
    <property type="entry name" value="LigB"/>
    <property type="match status" value="1"/>
</dbReference>
<evidence type="ECO:0000256" key="3">
    <source>
        <dbReference type="ARBA" id="ARBA00022723"/>
    </source>
</evidence>
<dbReference type="AlphaFoldDB" id="A0A922MJY0"/>
<dbReference type="GO" id="GO:0008198">
    <property type="term" value="F:ferrous iron binding"/>
    <property type="evidence" value="ECO:0007669"/>
    <property type="project" value="InterPro"/>
</dbReference>
<dbReference type="EMBL" id="JACEFF010000379">
    <property type="protein sequence ID" value="KAH9638650.1"/>
    <property type="molecule type" value="Genomic_DNA"/>
</dbReference>
<evidence type="ECO:0000256" key="4">
    <source>
        <dbReference type="ARBA" id="ARBA00022833"/>
    </source>
</evidence>
<feature type="domain" description="Extradiol ring-cleavage dioxygenase class III enzyme subunit B" evidence="6">
    <location>
        <begin position="1"/>
        <end position="125"/>
    </location>
</feature>
<keyword evidence="3" id="KW-0479">Metal-binding</keyword>
<evidence type="ECO:0000256" key="1">
    <source>
        <dbReference type="ARBA" id="ARBA00001947"/>
    </source>
</evidence>
<dbReference type="SUPFAM" id="SSF53213">
    <property type="entry name" value="LigB-like"/>
    <property type="match status" value="1"/>
</dbReference>
<protein>
    <recommendedName>
        <fullName evidence="6">Extradiol ring-cleavage dioxygenase class III enzyme subunit B domain-containing protein</fullName>
    </recommendedName>
</protein>
<comment type="similarity">
    <text evidence="2">Belongs to the DODA-type extradiol aromatic ring-opening dioxygenase family.</text>
</comment>
<dbReference type="PANTHER" id="PTHR30096:SF0">
    <property type="entry name" value="4,5-DOPA DIOXYGENASE EXTRADIOL-LIKE PROTEIN"/>
    <property type="match status" value="1"/>
</dbReference>
<proteinExistence type="inferred from homology"/>
<name>A0A922MJY0_SPOEX</name>
<dbReference type="GO" id="GO:0008270">
    <property type="term" value="F:zinc ion binding"/>
    <property type="evidence" value="ECO:0007669"/>
    <property type="project" value="InterPro"/>
</dbReference>